<dbReference type="PANTHER" id="PTHR12942">
    <property type="entry name" value="STEP II SPLICING FACTOR SLU7"/>
    <property type="match status" value="1"/>
</dbReference>
<sequence length="481" mass="54277">MGPPPPRKPDATPKDRNEYIPAFIAQKPFYVPDSGPDSADYLEHQRLQQTHSTSSQTWYDRGAKRGPAATKFRKGACTNCGAMTHKAKECLSRPRKLGAKWTGKDIQADEIVQDVQLGWDAKRDRWNGYDPAEYEGVVQEYNELEALKRERAKALGEDDNDDPDKRNKEADGDRYEEEATMGRTQSSARALRLREDTAKYLLNLDLESAKYDPKTRSMADAGAVADEAARLVAEEDFVRRSGDAAEFDKAQRYAWETQERGGSEKLHLQANPTSGELSRKKDLAVRSEKREAQKAALLAKYGGQEHLAKPAKDAIVVESERYVEYDERGLVKGAPKPVPKSKYPEDVLLHNHTAVWGSWWKDFVWGYACCHSTVRNSYCTGEEGRHAFDEAARMKTAAALEGAEPEEEPKAIAWRDEGAMGPPPAKEKPRKRDVEADTERRKRTLDEMRNGVTEEDMEEYRRKRTNAADPMAALLGRDEIV</sequence>
<evidence type="ECO:0000259" key="9">
    <source>
        <dbReference type="Pfam" id="PF11708"/>
    </source>
</evidence>
<feature type="compositionally biased region" description="Basic and acidic residues" evidence="8">
    <location>
        <begin position="163"/>
        <end position="173"/>
    </location>
</feature>
<name>A0A6G1HNQ8_9PEZI</name>
<keyword evidence="6 7" id="KW-0539">Nucleus</keyword>
<dbReference type="AlphaFoldDB" id="A0A6G1HNQ8"/>
<reference evidence="10" key="1">
    <citation type="journal article" date="2020" name="Stud. Mycol.">
        <title>101 Dothideomycetes genomes: a test case for predicting lifestyles and emergence of pathogens.</title>
        <authorList>
            <person name="Haridas S."/>
            <person name="Albert R."/>
            <person name="Binder M."/>
            <person name="Bloem J."/>
            <person name="Labutti K."/>
            <person name="Salamov A."/>
            <person name="Andreopoulos B."/>
            <person name="Baker S."/>
            <person name="Barry K."/>
            <person name="Bills G."/>
            <person name="Bluhm B."/>
            <person name="Cannon C."/>
            <person name="Castanera R."/>
            <person name="Culley D."/>
            <person name="Daum C."/>
            <person name="Ezra D."/>
            <person name="Gonzalez J."/>
            <person name="Henrissat B."/>
            <person name="Kuo A."/>
            <person name="Liang C."/>
            <person name="Lipzen A."/>
            <person name="Lutzoni F."/>
            <person name="Magnuson J."/>
            <person name="Mondo S."/>
            <person name="Nolan M."/>
            <person name="Ohm R."/>
            <person name="Pangilinan J."/>
            <person name="Park H.-J."/>
            <person name="Ramirez L."/>
            <person name="Alfaro M."/>
            <person name="Sun H."/>
            <person name="Tritt A."/>
            <person name="Yoshinaga Y."/>
            <person name="Zwiers L.-H."/>
            <person name="Turgeon B."/>
            <person name="Goodwin S."/>
            <person name="Spatafora J."/>
            <person name="Crous P."/>
            <person name="Grigoriev I."/>
        </authorList>
    </citation>
    <scope>NUCLEOTIDE SEQUENCE</scope>
    <source>
        <strain evidence="10">CBS 262.69</strain>
    </source>
</reference>
<dbReference type="GO" id="GO:0030628">
    <property type="term" value="F:pre-mRNA 3'-splice site binding"/>
    <property type="evidence" value="ECO:0007669"/>
    <property type="project" value="UniProtKB-UniRule"/>
</dbReference>
<protein>
    <recommendedName>
        <fullName evidence="7">Pre-mRNA-splicing factor SLU7</fullName>
    </recommendedName>
</protein>
<evidence type="ECO:0000313" key="10">
    <source>
        <dbReference type="EMBL" id="KAF2397496.1"/>
    </source>
</evidence>
<comment type="subcellular location">
    <subcellularLocation>
        <location evidence="1 7">Nucleus</location>
    </subcellularLocation>
</comment>
<keyword evidence="11" id="KW-1185">Reference proteome</keyword>
<feature type="region of interest" description="Disordered" evidence="8">
    <location>
        <begin position="401"/>
        <end position="465"/>
    </location>
</feature>
<dbReference type="EMBL" id="ML996703">
    <property type="protein sequence ID" value="KAF2397496.1"/>
    <property type="molecule type" value="Genomic_DNA"/>
</dbReference>
<dbReference type="InterPro" id="IPR021715">
    <property type="entry name" value="Slu7_dom"/>
</dbReference>
<dbReference type="PANTHER" id="PTHR12942:SF2">
    <property type="entry name" value="PRE-MRNA-SPLICING FACTOR SLU7"/>
    <property type="match status" value="1"/>
</dbReference>
<keyword evidence="3 7" id="KW-0507">mRNA processing</keyword>
<dbReference type="Proteomes" id="UP000799640">
    <property type="component" value="Unassembled WGS sequence"/>
</dbReference>
<comment type="function">
    <text evidence="7">Involved in pre-mRNA splicing.</text>
</comment>
<organism evidence="10 11">
    <name type="scientific">Trichodelitschia bisporula</name>
    <dbReference type="NCBI Taxonomy" id="703511"/>
    <lineage>
        <taxon>Eukaryota</taxon>
        <taxon>Fungi</taxon>
        <taxon>Dikarya</taxon>
        <taxon>Ascomycota</taxon>
        <taxon>Pezizomycotina</taxon>
        <taxon>Dothideomycetes</taxon>
        <taxon>Dothideomycetes incertae sedis</taxon>
        <taxon>Phaeotrichales</taxon>
        <taxon>Phaeotrichaceae</taxon>
        <taxon>Trichodelitschia</taxon>
    </lineage>
</organism>
<dbReference type="GO" id="GO:0000398">
    <property type="term" value="P:mRNA splicing, via spliceosome"/>
    <property type="evidence" value="ECO:0007669"/>
    <property type="project" value="UniProtKB-UniRule"/>
</dbReference>
<evidence type="ECO:0000256" key="8">
    <source>
        <dbReference type="SAM" id="MobiDB-lite"/>
    </source>
</evidence>
<proteinExistence type="inferred from homology"/>
<accession>A0A6G1HNQ8</accession>
<keyword evidence="5 7" id="KW-0508">mRNA splicing</keyword>
<gene>
    <name evidence="10" type="ORF">EJ06DRAFT_533100</name>
</gene>
<evidence type="ECO:0000256" key="4">
    <source>
        <dbReference type="ARBA" id="ARBA00022728"/>
    </source>
</evidence>
<feature type="compositionally biased region" description="Basic and acidic residues" evidence="8">
    <location>
        <begin position="425"/>
        <end position="449"/>
    </location>
</feature>
<evidence type="ECO:0000256" key="6">
    <source>
        <dbReference type="ARBA" id="ARBA00023242"/>
    </source>
</evidence>
<dbReference type="GO" id="GO:0005681">
    <property type="term" value="C:spliceosomal complex"/>
    <property type="evidence" value="ECO:0007669"/>
    <property type="project" value="UniProtKB-UniRule"/>
</dbReference>
<evidence type="ECO:0000256" key="3">
    <source>
        <dbReference type="ARBA" id="ARBA00022664"/>
    </source>
</evidence>
<dbReference type="InterPro" id="IPR039974">
    <property type="entry name" value="Splicing_factor_SLU7"/>
</dbReference>
<keyword evidence="4 7" id="KW-0747">Spliceosome</keyword>
<evidence type="ECO:0000256" key="2">
    <source>
        <dbReference type="ARBA" id="ARBA00007203"/>
    </source>
</evidence>
<feature type="compositionally biased region" description="Basic and acidic residues" evidence="8">
    <location>
        <begin position="408"/>
        <end position="418"/>
    </location>
</feature>
<feature type="region of interest" description="Disordered" evidence="8">
    <location>
        <begin position="258"/>
        <end position="282"/>
    </location>
</feature>
<dbReference type="Pfam" id="PF11708">
    <property type="entry name" value="Slu7"/>
    <property type="match status" value="1"/>
</dbReference>
<feature type="compositionally biased region" description="Basic and acidic residues" evidence="8">
    <location>
        <begin position="258"/>
        <end position="267"/>
    </location>
</feature>
<evidence type="ECO:0000256" key="1">
    <source>
        <dbReference type="ARBA" id="ARBA00004123"/>
    </source>
</evidence>
<evidence type="ECO:0000256" key="5">
    <source>
        <dbReference type="ARBA" id="ARBA00023187"/>
    </source>
</evidence>
<feature type="domain" description="Pre-mRNA-splicing factor SLU7" evidence="9">
    <location>
        <begin position="117"/>
        <end position="358"/>
    </location>
</feature>
<feature type="region of interest" description="Disordered" evidence="8">
    <location>
        <begin position="153"/>
        <end position="189"/>
    </location>
</feature>
<evidence type="ECO:0000313" key="11">
    <source>
        <dbReference type="Proteomes" id="UP000799640"/>
    </source>
</evidence>
<comment type="similarity">
    <text evidence="2 7">Belongs to the SLU7 family.</text>
</comment>
<dbReference type="OrthoDB" id="249612at2759"/>
<comment type="subunit">
    <text evidence="7">Associated with the spliceosome.</text>
</comment>
<evidence type="ECO:0000256" key="7">
    <source>
        <dbReference type="RuleBase" id="RU367071"/>
    </source>
</evidence>